<keyword evidence="3 5" id="KW-0125">Carotenoid biosynthesis</keyword>
<keyword evidence="4 5" id="KW-0560">Oxidoreductase</keyword>
<evidence type="ECO:0000313" key="8">
    <source>
        <dbReference type="Proteomes" id="UP001597641"/>
    </source>
</evidence>
<dbReference type="EMBL" id="JBHUOX010000005">
    <property type="protein sequence ID" value="MFD3000513.1"/>
    <property type="molecule type" value="Genomic_DNA"/>
</dbReference>
<name>A0ABW6BWW5_9BACT</name>
<keyword evidence="8" id="KW-1185">Reference proteome</keyword>
<dbReference type="PANTHER" id="PTHR43734:SF1">
    <property type="entry name" value="PHYTOENE DESATURASE"/>
    <property type="match status" value="1"/>
</dbReference>
<gene>
    <name evidence="7" type="ORF">ACFS7Z_09095</name>
</gene>
<evidence type="ECO:0000256" key="1">
    <source>
        <dbReference type="ARBA" id="ARBA00004829"/>
    </source>
</evidence>
<feature type="domain" description="Amine oxidase" evidence="6">
    <location>
        <begin position="13"/>
        <end position="486"/>
    </location>
</feature>
<organism evidence="7 8">
    <name type="scientific">Pontibacter toksunensis</name>
    <dbReference type="NCBI Taxonomy" id="1332631"/>
    <lineage>
        <taxon>Bacteria</taxon>
        <taxon>Pseudomonadati</taxon>
        <taxon>Bacteroidota</taxon>
        <taxon>Cytophagia</taxon>
        <taxon>Cytophagales</taxon>
        <taxon>Hymenobacteraceae</taxon>
        <taxon>Pontibacter</taxon>
    </lineage>
</organism>
<dbReference type="Proteomes" id="UP001597641">
    <property type="component" value="Unassembled WGS sequence"/>
</dbReference>
<dbReference type="Gene3D" id="3.50.50.60">
    <property type="entry name" value="FAD/NAD(P)-binding domain"/>
    <property type="match status" value="2"/>
</dbReference>
<evidence type="ECO:0000256" key="3">
    <source>
        <dbReference type="ARBA" id="ARBA00022746"/>
    </source>
</evidence>
<reference evidence="8" key="1">
    <citation type="journal article" date="2019" name="Int. J. Syst. Evol. Microbiol.">
        <title>The Global Catalogue of Microorganisms (GCM) 10K type strain sequencing project: providing services to taxonomists for standard genome sequencing and annotation.</title>
        <authorList>
            <consortium name="The Broad Institute Genomics Platform"/>
            <consortium name="The Broad Institute Genome Sequencing Center for Infectious Disease"/>
            <person name="Wu L."/>
            <person name="Ma J."/>
        </authorList>
    </citation>
    <scope>NUCLEOTIDE SEQUENCE [LARGE SCALE GENOMIC DNA]</scope>
    <source>
        <strain evidence="8">KCTC 23984</strain>
    </source>
</reference>
<dbReference type="Pfam" id="PF01593">
    <property type="entry name" value="Amino_oxidase"/>
    <property type="match status" value="1"/>
</dbReference>
<dbReference type="PANTHER" id="PTHR43734">
    <property type="entry name" value="PHYTOENE DESATURASE"/>
    <property type="match status" value="1"/>
</dbReference>
<comment type="caution">
    <text evidence="7">The sequence shown here is derived from an EMBL/GenBank/DDBJ whole genome shotgun (WGS) entry which is preliminary data.</text>
</comment>
<evidence type="ECO:0000256" key="5">
    <source>
        <dbReference type="RuleBase" id="RU362075"/>
    </source>
</evidence>
<comment type="similarity">
    <text evidence="2 5">Belongs to the carotenoid/retinoid oxidoreductase family.</text>
</comment>
<dbReference type="NCBIfam" id="TIGR02734">
    <property type="entry name" value="crtI_fam"/>
    <property type="match status" value="1"/>
</dbReference>
<accession>A0ABW6BWW5</accession>
<dbReference type="SUPFAM" id="SSF51905">
    <property type="entry name" value="FAD/NAD(P)-binding domain"/>
    <property type="match status" value="1"/>
</dbReference>
<evidence type="ECO:0000256" key="2">
    <source>
        <dbReference type="ARBA" id="ARBA00006046"/>
    </source>
</evidence>
<comment type="pathway">
    <text evidence="1 5">Carotenoid biosynthesis.</text>
</comment>
<dbReference type="RefSeq" id="WP_377483595.1">
    <property type="nucleotide sequence ID" value="NZ_JBHUOX010000005.1"/>
</dbReference>
<evidence type="ECO:0000259" key="6">
    <source>
        <dbReference type="Pfam" id="PF01593"/>
    </source>
</evidence>
<sequence>MAQQKIIVIGSGFSGLSAATCLADQGYDVTVLEKNSSPGGRARSFSAEGFTYDMGPSWYWMPDVFDSYFGRFGKSTSDYYDLKRLDPSYTVIFGEDDFMDIPASMDKLRSLFESLEKGSAVALDKFLEQAAYKYEVGINQLVYKPGRSITEFMSPRLLLDVLRMDVFQSIHKHIRRFFSHDKIIKLMEFPILFLGALPQNTPALYSLMNYADISLGTWYPMGGMHKIVEGMVKLAEEKGVKFMYDQDVQRIEVQDGIAKQVLTATDIFEVDVVVASADYHHVEKELLPKTYQSYSDDYWEKRVMAPSSLLFYLGVNKRLQNLQHHNLFFDEDFGPHAHEIYTDPKWPNKPLFYVSAPSVTDLSVAPEGCENLFVLIPVAPDLQDTEEIREKYYHLVMDRLEKLTKQDIRGSVIYKRSYAHKDFIDDYNAFKGNAYGLANTLMQTALLKPSLKSKKVKNLFYTGQLTVPGPGVPPSLISGQVVAKEVAKDYVAPVAVKV</sequence>
<proteinExistence type="inferred from homology"/>
<evidence type="ECO:0000313" key="7">
    <source>
        <dbReference type="EMBL" id="MFD3000513.1"/>
    </source>
</evidence>
<evidence type="ECO:0000256" key="4">
    <source>
        <dbReference type="ARBA" id="ARBA00023002"/>
    </source>
</evidence>
<dbReference type="InterPro" id="IPR036188">
    <property type="entry name" value="FAD/NAD-bd_sf"/>
</dbReference>
<protein>
    <submittedName>
        <fullName evidence="7">Phytoene desaturase family protein</fullName>
    </submittedName>
</protein>
<dbReference type="InterPro" id="IPR002937">
    <property type="entry name" value="Amino_oxidase"/>
</dbReference>
<dbReference type="InterPro" id="IPR014105">
    <property type="entry name" value="Carotenoid/retinoid_OxRdtase"/>
</dbReference>